<keyword evidence="2" id="KW-1133">Transmembrane helix</keyword>
<keyword evidence="2" id="KW-0812">Transmembrane</keyword>
<keyword evidence="3" id="KW-0732">Signal</keyword>
<accession>A0A4D6LQ96</accession>
<proteinExistence type="predicted"/>
<feature type="signal peptide" evidence="3">
    <location>
        <begin position="1"/>
        <end position="23"/>
    </location>
</feature>
<protein>
    <recommendedName>
        <fullName evidence="6">Arabinogalactan peptide</fullName>
    </recommendedName>
</protein>
<name>A0A4D6LQ96_VIGUN</name>
<evidence type="ECO:0000256" key="1">
    <source>
        <dbReference type="SAM" id="MobiDB-lite"/>
    </source>
</evidence>
<feature type="region of interest" description="Disordered" evidence="1">
    <location>
        <begin position="31"/>
        <end position="53"/>
    </location>
</feature>
<sequence length="80" mass="8463">MASSLKFSLFSACVLVLCMVVAAQYGGDDGSSNSDMPNMPNMAKGPSPQTSASPRNLTYSAILTVIFHFVLTFLAAKKTI</sequence>
<keyword evidence="2" id="KW-0472">Membrane</keyword>
<reference evidence="4 5" key="1">
    <citation type="submission" date="2019-04" db="EMBL/GenBank/DDBJ databases">
        <title>An improved genome assembly and genetic linkage map for asparagus bean, Vigna unguiculata ssp. sesquipedialis.</title>
        <authorList>
            <person name="Xia Q."/>
            <person name="Zhang R."/>
            <person name="Dong Y."/>
        </authorList>
    </citation>
    <scope>NUCLEOTIDE SEQUENCE [LARGE SCALE GENOMIC DNA]</scope>
    <source>
        <tissue evidence="4">Leaf</tissue>
    </source>
</reference>
<dbReference type="Proteomes" id="UP000501690">
    <property type="component" value="Linkage Group LG4"/>
</dbReference>
<organism evidence="4 5">
    <name type="scientific">Vigna unguiculata</name>
    <name type="common">Cowpea</name>
    <dbReference type="NCBI Taxonomy" id="3917"/>
    <lineage>
        <taxon>Eukaryota</taxon>
        <taxon>Viridiplantae</taxon>
        <taxon>Streptophyta</taxon>
        <taxon>Embryophyta</taxon>
        <taxon>Tracheophyta</taxon>
        <taxon>Spermatophyta</taxon>
        <taxon>Magnoliopsida</taxon>
        <taxon>eudicotyledons</taxon>
        <taxon>Gunneridae</taxon>
        <taxon>Pentapetalae</taxon>
        <taxon>rosids</taxon>
        <taxon>fabids</taxon>
        <taxon>Fabales</taxon>
        <taxon>Fabaceae</taxon>
        <taxon>Papilionoideae</taxon>
        <taxon>50 kb inversion clade</taxon>
        <taxon>NPAAA clade</taxon>
        <taxon>indigoferoid/millettioid clade</taxon>
        <taxon>Phaseoleae</taxon>
        <taxon>Vigna</taxon>
    </lineage>
</organism>
<dbReference type="AlphaFoldDB" id="A0A4D6LQ96"/>
<feature type="transmembrane region" description="Helical" evidence="2">
    <location>
        <begin position="57"/>
        <end position="76"/>
    </location>
</feature>
<keyword evidence="5" id="KW-1185">Reference proteome</keyword>
<feature type="chain" id="PRO_5020032250" description="Arabinogalactan peptide" evidence="3">
    <location>
        <begin position="24"/>
        <end position="80"/>
    </location>
</feature>
<gene>
    <name evidence="4" type="ORF">DEO72_LG4g1525</name>
</gene>
<evidence type="ECO:0000313" key="4">
    <source>
        <dbReference type="EMBL" id="QCD90568.1"/>
    </source>
</evidence>
<evidence type="ECO:0000313" key="5">
    <source>
        <dbReference type="Proteomes" id="UP000501690"/>
    </source>
</evidence>
<dbReference type="EMBL" id="CP039348">
    <property type="protein sequence ID" value="QCD90568.1"/>
    <property type="molecule type" value="Genomic_DNA"/>
</dbReference>
<evidence type="ECO:0000256" key="3">
    <source>
        <dbReference type="SAM" id="SignalP"/>
    </source>
</evidence>
<evidence type="ECO:0008006" key="6">
    <source>
        <dbReference type="Google" id="ProtNLM"/>
    </source>
</evidence>
<evidence type="ECO:0000256" key="2">
    <source>
        <dbReference type="SAM" id="Phobius"/>
    </source>
</evidence>